<evidence type="ECO:0000313" key="3">
    <source>
        <dbReference type="Proteomes" id="UP000276260"/>
    </source>
</evidence>
<keyword evidence="1" id="KW-0472">Membrane</keyword>
<keyword evidence="3" id="KW-1185">Reference proteome</keyword>
<name>A0A3P3QNN1_9GAMM</name>
<gene>
    <name evidence="2" type="ORF">EIK76_00005</name>
</gene>
<evidence type="ECO:0000313" key="2">
    <source>
        <dbReference type="EMBL" id="RRJ22508.1"/>
    </source>
</evidence>
<proteinExistence type="predicted"/>
<comment type="caution">
    <text evidence="2">The sequence shown here is derived from an EMBL/GenBank/DDBJ whole genome shotgun (WGS) entry which is preliminary data.</text>
</comment>
<keyword evidence="1" id="KW-0812">Transmembrane</keyword>
<dbReference type="AlphaFoldDB" id="A0A3P3QNN1"/>
<dbReference type="Gene3D" id="2.60.40.2040">
    <property type="entry name" value="CFA/I fimbrial subunit E, pilin domain"/>
    <property type="match status" value="1"/>
</dbReference>
<dbReference type="Proteomes" id="UP000276260">
    <property type="component" value="Unassembled WGS sequence"/>
</dbReference>
<organism evidence="2 3">
    <name type="scientific">Rheinheimera mesophila</name>
    <dbReference type="NCBI Taxonomy" id="1547515"/>
    <lineage>
        <taxon>Bacteria</taxon>
        <taxon>Pseudomonadati</taxon>
        <taxon>Pseudomonadota</taxon>
        <taxon>Gammaproteobacteria</taxon>
        <taxon>Chromatiales</taxon>
        <taxon>Chromatiaceae</taxon>
        <taxon>Rheinheimera</taxon>
    </lineage>
</organism>
<reference evidence="2 3" key="1">
    <citation type="submission" date="2018-11" db="EMBL/GenBank/DDBJ databases">
        <title>Draft genome analysis of Rheinheimera mesophila isolated from an industrial waste site.</title>
        <authorList>
            <person name="Yu Q."/>
            <person name="Qi Y."/>
            <person name="Zhang H."/>
            <person name="Lu Y."/>
            <person name="Pu J."/>
        </authorList>
    </citation>
    <scope>NUCLEOTIDE SEQUENCE [LARGE SCALE GENOMIC DNA]</scope>
    <source>
        <strain evidence="2 3">IITR13</strain>
    </source>
</reference>
<dbReference type="EMBL" id="RRCF01000001">
    <property type="protein sequence ID" value="RRJ22508.1"/>
    <property type="molecule type" value="Genomic_DNA"/>
</dbReference>
<feature type="transmembrane region" description="Helical" evidence="1">
    <location>
        <begin position="15"/>
        <end position="38"/>
    </location>
</feature>
<sequence length="177" mass="18841">MGTYVILKGLFFGKWGVLIMKYFISVAVFFLNVAPVVAGDNRSVSIIAEVPSQSFYVVEQSGSTIFSSNQRMHYDTGVSNFSEVGGEIIIGASAGTISAMLLGAQALTGHYSANQIPLEVHIDSLLLTASSQQIANEMEAAASKVVKLTINAKTSDSVVADYYSASLNILFENSADL</sequence>
<dbReference type="OrthoDB" id="9898724at2"/>
<dbReference type="RefSeq" id="WP_046520906.1">
    <property type="nucleotide sequence ID" value="NZ_LAVS01000087.1"/>
</dbReference>
<keyword evidence="1" id="KW-1133">Transmembrane helix</keyword>
<accession>A0A3P3QNN1</accession>
<evidence type="ECO:0000256" key="1">
    <source>
        <dbReference type="SAM" id="Phobius"/>
    </source>
</evidence>
<protein>
    <submittedName>
        <fullName evidence="2">Uncharacterized protein</fullName>
    </submittedName>
</protein>